<reference evidence="2" key="1">
    <citation type="submission" date="2016-10" db="EMBL/GenBank/DDBJ databases">
        <authorList>
            <person name="Varghese N."/>
            <person name="Submissions S."/>
        </authorList>
    </citation>
    <scope>NUCLEOTIDE SEQUENCE [LARGE SCALE GENOMIC DNA]</scope>
    <source>
        <strain evidence="2">ATCC 700379</strain>
    </source>
</reference>
<gene>
    <name evidence="1" type="ORF">SAMN02982927_03409</name>
</gene>
<evidence type="ECO:0000313" key="1">
    <source>
        <dbReference type="EMBL" id="SFG96531.1"/>
    </source>
</evidence>
<proteinExistence type="predicted"/>
<organism evidence="1 2">
    <name type="scientific">Sporolactobacillus nakayamae</name>
    <dbReference type="NCBI Taxonomy" id="269670"/>
    <lineage>
        <taxon>Bacteria</taxon>
        <taxon>Bacillati</taxon>
        <taxon>Bacillota</taxon>
        <taxon>Bacilli</taxon>
        <taxon>Bacillales</taxon>
        <taxon>Sporolactobacillaceae</taxon>
        <taxon>Sporolactobacillus</taxon>
    </lineage>
</organism>
<dbReference type="EMBL" id="FOOY01000035">
    <property type="protein sequence ID" value="SFG96531.1"/>
    <property type="molecule type" value="Genomic_DNA"/>
</dbReference>
<protein>
    <submittedName>
        <fullName evidence="1">Uncharacterized protein</fullName>
    </submittedName>
</protein>
<keyword evidence="2" id="KW-1185">Reference proteome</keyword>
<sequence>MNRPQNTLYQGLFRIFTLRKLSNKKGYQLIRACTFSPPENEQDLRIPISRVPNGIELCLKHGSYVKDKHIIEVDEEATS</sequence>
<accession>A0A1I2WAK2</accession>
<dbReference type="Proteomes" id="UP000198752">
    <property type="component" value="Unassembled WGS sequence"/>
</dbReference>
<evidence type="ECO:0000313" key="2">
    <source>
        <dbReference type="Proteomes" id="UP000198752"/>
    </source>
</evidence>
<dbReference type="STRING" id="269670.SAMN02982927_03409"/>
<dbReference type="AlphaFoldDB" id="A0A1I2WAK2"/>
<name>A0A1I2WAK2_9BACL</name>